<feature type="transmembrane region" description="Helical" evidence="2">
    <location>
        <begin position="53"/>
        <end position="70"/>
    </location>
</feature>
<feature type="transmembrane region" description="Helical" evidence="2">
    <location>
        <begin position="91"/>
        <end position="113"/>
    </location>
</feature>
<feature type="transmembrane region" description="Helical" evidence="2">
    <location>
        <begin position="119"/>
        <end position="137"/>
    </location>
</feature>
<keyword evidence="2" id="KW-0472">Membrane</keyword>
<feature type="compositionally biased region" description="Low complexity" evidence="1">
    <location>
        <begin position="177"/>
        <end position="193"/>
    </location>
</feature>
<organism evidence="3 4">
    <name type="scientific">Proteiniphilum saccharofermentans</name>
    <dbReference type="NCBI Taxonomy" id="1642647"/>
    <lineage>
        <taxon>Bacteria</taxon>
        <taxon>Pseudomonadati</taxon>
        <taxon>Bacteroidota</taxon>
        <taxon>Bacteroidia</taxon>
        <taxon>Bacteroidales</taxon>
        <taxon>Dysgonomonadaceae</taxon>
        <taxon>Proteiniphilum</taxon>
    </lineage>
</organism>
<evidence type="ECO:0000313" key="4">
    <source>
        <dbReference type="Proteomes" id="UP000187464"/>
    </source>
</evidence>
<feature type="region of interest" description="Disordered" evidence="1">
    <location>
        <begin position="151"/>
        <end position="199"/>
    </location>
</feature>
<feature type="transmembrane region" description="Helical" evidence="2">
    <location>
        <begin position="21"/>
        <end position="41"/>
    </location>
</feature>
<accession>A0A1R3SZY8</accession>
<dbReference type="EMBL" id="LT605205">
    <property type="protein sequence ID" value="SCD19449.1"/>
    <property type="molecule type" value="Genomic_DNA"/>
</dbReference>
<evidence type="ECO:0000313" key="3">
    <source>
        <dbReference type="EMBL" id="SCD19449.1"/>
    </source>
</evidence>
<keyword evidence="4" id="KW-1185">Reference proteome</keyword>
<evidence type="ECO:0000256" key="2">
    <source>
        <dbReference type="SAM" id="Phobius"/>
    </source>
</evidence>
<dbReference type="Proteomes" id="UP000187464">
    <property type="component" value="Chromosome I"/>
</dbReference>
<sequence>MKNTHVMEKTIKLLRGHYYGNIILLAVIFLFSIFSMIPLFADRQAISATLERYAIMITIIAIPASLKFFVDRLKKSACPVDIPTASNKYKNISFIRLYTISTVALMNIFLFNISRNMNFFWFTVVLFIVFLFCKPSYAELEGLTKLPEGQGLTEEEGLVVPKQKERESGEMEEQLLEEIQNNPEPIEYNYPENEQVDGK</sequence>
<dbReference type="KEGG" id="psac:PSM36_0619"/>
<evidence type="ECO:0000256" key="1">
    <source>
        <dbReference type="SAM" id="MobiDB-lite"/>
    </source>
</evidence>
<keyword evidence="2" id="KW-1133">Transmembrane helix</keyword>
<reference evidence="3 4" key="1">
    <citation type="submission" date="2016-08" db="EMBL/GenBank/DDBJ databases">
        <authorList>
            <person name="Seilhamer J.J."/>
        </authorList>
    </citation>
    <scope>NUCLEOTIDE SEQUENCE [LARGE SCALE GENOMIC DNA]</scope>
    <source>
        <strain evidence="3">M3/6</strain>
    </source>
</reference>
<protein>
    <submittedName>
        <fullName evidence="3">Putative membrane protein</fullName>
    </submittedName>
</protein>
<keyword evidence="2" id="KW-0812">Transmembrane</keyword>
<gene>
    <name evidence="3" type="ORF">PSM36_0619</name>
</gene>
<proteinExistence type="predicted"/>
<dbReference type="STRING" id="1642647.PSM36_0619"/>
<name>A0A1R3SZY8_9BACT</name>
<dbReference type="AlphaFoldDB" id="A0A1R3SZY8"/>